<evidence type="ECO:0000256" key="1">
    <source>
        <dbReference type="SAM" id="MobiDB-lite"/>
    </source>
</evidence>
<dbReference type="InterPro" id="IPR025568">
    <property type="entry name" value="DUF4334"/>
</dbReference>
<evidence type="ECO:0000259" key="2">
    <source>
        <dbReference type="Pfam" id="PF14231"/>
    </source>
</evidence>
<evidence type="ECO:0008006" key="6">
    <source>
        <dbReference type="Google" id="ProtNLM"/>
    </source>
</evidence>
<proteinExistence type="predicted"/>
<dbReference type="Proteomes" id="UP000250266">
    <property type="component" value="Unassembled WGS sequence"/>
</dbReference>
<dbReference type="AlphaFoldDB" id="A0A8E2E6F1"/>
<evidence type="ECO:0000313" key="4">
    <source>
        <dbReference type="EMBL" id="OCK78250.1"/>
    </source>
</evidence>
<feature type="compositionally biased region" description="Polar residues" evidence="1">
    <location>
        <begin position="1"/>
        <end position="17"/>
    </location>
</feature>
<dbReference type="OrthoDB" id="2213372at2759"/>
<dbReference type="Gene3D" id="2.40.128.580">
    <property type="entry name" value="GXWXG domain"/>
    <property type="match status" value="1"/>
</dbReference>
<name>A0A8E2E6F1_9PEZI</name>
<gene>
    <name evidence="4" type="ORF">K432DRAFT_406625</name>
</gene>
<reference evidence="4 5" key="1">
    <citation type="journal article" date="2016" name="Nat. Commun.">
        <title>Ectomycorrhizal ecology is imprinted in the genome of the dominant symbiotic fungus Cenococcum geophilum.</title>
        <authorList>
            <consortium name="DOE Joint Genome Institute"/>
            <person name="Peter M."/>
            <person name="Kohler A."/>
            <person name="Ohm R.A."/>
            <person name="Kuo A."/>
            <person name="Krutzmann J."/>
            <person name="Morin E."/>
            <person name="Arend M."/>
            <person name="Barry K.W."/>
            <person name="Binder M."/>
            <person name="Choi C."/>
            <person name="Clum A."/>
            <person name="Copeland A."/>
            <person name="Grisel N."/>
            <person name="Haridas S."/>
            <person name="Kipfer T."/>
            <person name="LaButti K."/>
            <person name="Lindquist E."/>
            <person name="Lipzen A."/>
            <person name="Maire R."/>
            <person name="Meier B."/>
            <person name="Mihaltcheva S."/>
            <person name="Molinier V."/>
            <person name="Murat C."/>
            <person name="Poggeler S."/>
            <person name="Quandt C.A."/>
            <person name="Sperisen C."/>
            <person name="Tritt A."/>
            <person name="Tisserant E."/>
            <person name="Crous P.W."/>
            <person name="Henrissat B."/>
            <person name="Nehls U."/>
            <person name="Egli S."/>
            <person name="Spatafora J.W."/>
            <person name="Grigoriev I.V."/>
            <person name="Martin F.M."/>
        </authorList>
    </citation>
    <scope>NUCLEOTIDE SEQUENCE [LARGE SCALE GENOMIC DNA]</scope>
    <source>
        <strain evidence="4 5">CBS 459.81</strain>
    </source>
</reference>
<dbReference type="EMBL" id="KV745071">
    <property type="protein sequence ID" value="OCK78250.1"/>
    <property type="molecule type" value="Genomic_DNA"/>
</dbReference>
<feature type="domain" description="DUF4334" evidence="3">
    <location>
        <begin position="108"/>
        <end position="165"/>
    </location>
</feature>
<dbReference type="Pfam" id="PF14232">
    <property type="entry name" value="DUF4334"/>
    <property type="match status" value="1"/>
</dbReference>
<feature type="region of interest" description="Disordered" evidence="1">
    <location>
        <begin position="1"/>
        <end position="21"/>
    </location>
</feature>
<organism evidence="4 5">
    <name type="scientific">Lepidopterella palustris CBS 459.81</name>
    <dbReference type="NCBI Taxonomy" id="1314670"/>
    <lineage>
        <taxon>Eukaryota</taxon>
        <taxon>Fungi</taxon>
        <taxon>Dikarya</taxon>
        <taxon>Ascomycota</taxon>
        <taxon>Pezizomycotina</taxon>
        <taxon>Dothideomycetes</taxon>
        <taxon>Pleosporomycetidae</taxon>
        <taxon>Mytilinidiales</taxon>
        <taxon>Argynnaceae</taxon>
        <taxon>Lepidopterella</taxon>
    </lineage>
</organism>
<evidence type="ECO:0000259" key="3">
    <source>
        <dbReference type="Pfam" id="PF14232"/>
    </source>
</evidence>
<dbReference type="Pfam" id="PF14231">
    <property type="entry name" value="GXWXG"/>
    <property type="match status" value="1"/>
</dbReference>
<dbReference type="InterPro" id="IPR025951">
    <property type="entry name" value="GXWXG_dom"/>
</dbReference>
<protein>
    <recommendedName>
        <fullName evidence="6">GXWXG domain-containing protein</fullName>
    </recommendedName>
</protein>
<feature type="domain" description="GXWXG" evidence="2">
    <location>
        <begin position="40"/>
        <end position="99"/>
    </location>
</feature>
<keyword evidence="5" id="KW-1185">Reference proteome</keyword>
<accession>A0A8E2E6F1</accession>
<evidence type="ECO:0000313" key="5">
    <source>
        <dbReference type="Proteomes" id="UP000250266"/>
    </source>
</evidence>
<sequence>MTEATEQQHPLPSTSSRGPHKAFLSLTERDGTVPEPEIAAVFSELAPITDPSFMFGEWTGGSFENDHPSHAQLKSLNWAGKTFRSEDDVDPMVVYDAEGKRTWLEMMGNARLREVKLFGKSSISMVYDKHPIIDQFRYVTDDLVAGAMDMKPSMNGRVYYFYLKRNSPKKL</sequence>